<dbReference type="InterPro" id="IPR013324">
    <property type="entry name" value="RNA_pol_sigma_r3/r4-like"/>
</dbReference>
<proteinExistence type="inferred from homology"/>
<evidence type="ECO:0000256" key="2">
    <source>
        <dbReference type="ARBA" id="ARBA00023015"/>
    </source>
</evidence>
<dbReference type="Pfam" id="PF04542">
    <property type="entry name" value="Sigma70_r2"/>
    <property type="match status" value="1"/>
</dbReference>
<protein>
    <submittedName>
        <fullName evidence="8">Sigma-70 family RNA polymerase sigma factor</fullName>
    </submittedName>
</protein>
<evidence type="ECO:0000313" key="9">
    <source>
        <dbReference type="Proteomes" id="UP001172708"/>
    </source>
</evidence>
<evidence type="ECO:0000256" key="4">
    <source>
        <dbReference type="ARBA" id="ARBA00023125"/>
    </source>
</evidence>
<dbReference type="PANTHER" id="PTHR43133:SF50">
    <property type="entry name" value="ECF RNA POLYMERASE SIGMA FACTOR SIGM"/>
    <property type="match status" value="1"/>
</dbReference>
<dbReference type="RefSeq" id="WP_301142862.1">
    <property type="nucleotide sequence ID" value="NZ_JAUHQA010000001.1"/>
</dbReference>
<dbReference type="InterPro" id="IPR014284">
    <property type="entry name" value="RNA_pol_sigma-70_dom"/>
</dbReference>
<dbReference type="InterPro" id="IPR007627">
    <property type="entry name" value="RNA_pol_sigma70_r2"/>
</dbReference>
<comment type="caution">
    <text evidence="8">The sequence shown here is derived from an EMBL/GenBank/DDBJ whole genome shotgun (WGS) entry which is preliminary data.</text>
</comment>
<evidence type="ECO:0000313" key="8">
    <source>
        <dbReference type="EMBL" id="MDN4481284.1"/>
    </source>
</evidence>
<accession>A0ABT8GIS5</accession>
<feature type="domain" description="RNA polymerase sigma factor 70 region 4 type 2" evidence="7">
    <location>
        <begin position="111"/>
        <end position="162"/>
    </location>
</feature>
<sequence length="187" mass="20368">MSGWRETLDDLVRLRGRALFGYAYMLTGEATSAEDLLQDALVKAFRSGRHARDLDAAHVYVKRSIATSFIDAGRRAAARPVVASGGDQFETWARQHPAAADHSSRVDNAIDLRAALLTLSPRERACVVLRYVEDMSTADVADTLGIAVGSVKRYVSDGVARLRIALPEMRFEGPETVAVQAHEGGTR</sequence>
<evidence type="ECO:0000256" key="1">
    <source>
        <dbReference type="ARBA" id="ARBA00010641"/>
    </source>
</evidence>
<dbReference type="Pfam" id="PF08281">
    <property type="entry name" value="Sigma70_r4_2"/>
    <property type="match status" value="1"/>
</dbReference>
<gene>
    <name evidence="8" type="ORF">QQX02_10140</name>
</gene>
<evidence type="ECO:0000256" key="5">
    <source>
        <dbReference type="ARBA" id="ARBA00023163"/>
    </source>
</evidence>
<dbReference type="PANTHER" id="PTHR43133">
    <property type="entry name" value="RNA POLYMERASE ECF-TYPE SIGMA FACTO"/>
    <property type="match status" value="1"/>
</dbReference>
<feature type="domain" description="RNA polymerase sigma-70 region 2" evidence="6">
    <location>
        <begin position="11"/>
        <end position="77"/>
    </location>
</feature>
<keyword evidence="5" id="KW-0804">Transcription</keyword>
<dbReference type="Gene3D" id="1.10.10.10">
    <property type="entry name" value="Winged helix-like DNA-binding domain superfamily/Winged helix DNA-binding domain"/>
    <property type="match status" value="1"/>
</dbReference>
<organism evidence="8 9">
    <name type="scientific">Demequina muriae</name>
    <dbReference type="NCBI Taxonomy" id="3051664"/>
    <lineage>
        <taxon>Bacteria</taxon>
        <taxon>Bacillati</taxon>
        <taxon>Actinomycetota</taxon>
        <taxon>Actinomycetes</taxon>
        <taxon>Micrococcales</taxon>
        <taxon>Demequinaceae</taxon>
        <taxon>Demequina</taxon>
    </lineage>
</organism>
<dbReference type="InterPro" id="IPR036388">
    <property type="entry name" value="WH-like_DNA-bd_sf"/>
</dbReference>
<dbReference type="SUPFAM" id="SSF88946">
    <property type="entry name" value="Sigma2 domain of RNA polymerase sigma factors"/>
    <property type="match status" value="1"/>
</dbReference>
<keyword evidence="9" id="KW-1185">Reference proteome</keyword>
<reference evidence="8" key="1">
    <citation type="submission" date="2023-06" db="EMBL/GenBank/DDBJ databases">
        <title>Egi l300058.</title>
        <authorList>
            <person name="Gao L."/>
            <person name="Fang B.-Z."/>
            <person name="Li W.-J."/>
        </authorList>
    </citation>
    <scope>NUCLEOTIDE SEQUENCE</scope>
    <source>
        <strain evidence="8">EGI L300058</strain>
    </source>
</reference>
<dbReference type="NCBIfam" id="TIGR02937">
    <property type="entry name" value="sigma70-ECF"/>
    <property type="match status" value="1"/>
</dbReference>
<dbReference type="SUPFAM" id="SSF88659">
    <property type="entry name" value="Sigma3 and sigma4 domains of RNA polymerase sigma factors"/>
    <property type="match status" value="1"/>
</dbReference>
<keyword evidence="3" id="KW-0731">Sigma factor</keyword>
<dbReference type="CDD" id="cd06171">
    <property type="entry name" value="Sigma70_r4"/>
    <property type="match status" value="1"/>
</dbReference>
<dbReference type="InterPro" id="IPR013325">
    <property type="entry name" value="RNA_pol_sigma_r2"/>
</dbReference>
<evidence type="ECO:0000256" key="3">
    <source>
        <dbReference type="ARBA" id="ARBA00023082"/>
    </source>
</evidence>
<evidence type="ECO:0000259" key="7">
    <source>
        <dbReference type="Pfam" id="PF08281"/>
    </source>
</evidence>
<comment type="similarity">
    <text evidence="1">Belongs to the sigma-70 factor family. ECF subfamily.</text>
</comment>
<name>A0ABT8GIS5_9MICO</name>
<dbReference type="InterPro" id="IPR013249">
    <property type="entry name" value="RNA_pol_sigma70_r4_t2"/>
</dbReference>
<keyword evidence="4" id="KW-0238">DNA-binding</keyword>
<dbReference type="Proteomes" id="UP001172708">
    <property type="component" value="Unassembled WGS sequence"/>
</dbReference>
<keyword evidence="2" id="KW-0805">Transcription regulation</keyword>
<dbReference type="EMBL" id="JAUHQA010000001">
    <property type="protein sequence ID" value="MDN4481284.1"/>
    <property type="molecule type" value="Genomic_DNA"/>
</dbReference>
<dbReference type="Gene3D" id="1.10.1740.10">
    <property type="match status" value="1"/>
</dbReference>
<evidence type="ECO:0000259" key="6">
    <source>
        <dbReference type="Pfam" id="PF04542"/>
    </source>
</evidence>
<dbReference type="InterPro" id="IPR039425">
    <property type="entry name" value="RNA_pol_sigma-70-like"/>
</dbReference>